<accession>A0A5N6ZDR8</accession>
<feature type="region of interest" description="Disordered" evidence="1">
    <location>
        <begin position="1"/>
        <end position="89"/>
    </location>
</feature>
<evidence type="ECO:0000313" key="4">
    <source>
        <dbReference type="Proteomes" id="UP000327118"/>
    </source>
</evidence>
<dbReference type="Proteomes" id="UP000327118">
    <property type="component" value="Unassembled WGS sequence"/>
</dbReference>
<organism evidence="3 4">
    <name type="scientific">Aspergillus coremiiformis</name>
    <dbReference type="NCBI Taxonomy" id="138285"/>
    <lineage>
        <taxon>Eukaryota</taxon>
        <taxon>Fungi</taxon>
        <taxon>Dikarya</taxon>
        <taxon>Ascomycota</taxon>
        <taxon>Pezizomycotina</taxon>
        <taxon>Eurotiomycetes</taxon>
        <taxon>Eurotiomycetidae</taxon>
        <taxon>Eurotiales</taxon>
        <taxon>Aspergillaceae</taxon>
        <taxon>Aspergillus</taxon>
        <taxon>Aspergillus subgen. Circumdati</taxon>
    </lineage>
</organism>
<name>A0A5N6ZDR8_9EURO</name>
<feature type="compositionally biased region" description="Basic and acidic residues" evidence="1">
    <location>
        <begin position="34"/>
        <end position="45"/>
    </location>
</feature>
<protein>
    <recommendedName>
        <fullName evidence="2">DUF6590 domain-containing protein</fullName>
    </recommendedName>
</protein>
<dbReference type="PANTHER" id="PTHR35391:SF5">
    <property type="entry name" value="DUF6590 DOMAIN-CONTAINING PROTEIN"/>
    <property type="match status" value="1"/>
</dbReference>
<dbReference type="InterPro" id="IPR046497">
    <property type="entry name" value="DUF6590"/>
</dbReference>
<feature type="domain" description="DUF6590" evidence="2">
    <location>
        <begin position="123"/>
        <end position="270"/>
    </location>
</feature>
<evidence type="ECO:0000313" key="3">
    <source>
        <dbReference type="EMBL" id="KAE8354909.1"/>
    </source>
</evidence>
<evidence type="ECO:0000259" key="2">
    <source>
        <dbReference type="Pfam" id="PF20233"/>
    </source>
</evidence>
<sequence>MASDRDPRRETLRHRQGESRDPNDPVSATTGVEPSHENYTHRDYEQSPLVNRGLPTHGIMPQPSHFAGPLTSHSPGGGHASHWDSPRSAQGADELMRSFENTTNVLQSTKGSQGLFYSGKAVQVFAVLWHENIGPTAPSRSTRSGASDLELTVGRFGERIYSDIRRMVVFREQDQCCWCYPVNTYGGQGVAKPSVDPSKHAIIHMKATAPYCGPNEPRMTKDPLEVIPASYDQKLDPMSRLNFGKIYTVEHNVKVLPVGMISEDSIARFQNYARREAQLWY</sequence>
<proteinExistence type="predicted"/>
<gene>
    <name evidence="3" type="ORF">BDV28DRAFT_155790</name>
</gene>
<keyword evidence="4" id="KW-1185">Reference proteome</keyword>
<dbReference type="Pfam" id="PF20233">
    <property type="entry name" value="DUF6590"/>
    <property type="match status" value="1"/>
</dbReference>
<evidence type="ECO:0000256" key="1">
    <source>
        <dbReference type="SAM" id="MobiDB-lite"/>
    </source>
</evidence>
<dbReference type="EMBL" id="ML739062">
    <property type="protein sequence ID" value="KAE8354909.1"/>
    <property type="molecule type" value="Genomic_DNA"/>
</dbReference>
<dbReference type="AlphaFoldDB" id="A0A5N6ZDR8"/>
<dbReference type="PANTHER" id="PTHR35391">
    <property type="entry name" value="C2H2-TYPE DOMAIN-CONTAINING PROTEIN-RELATED"/>
    <property type="match status" value="1"/>
</dbReference>
<feature type="compositionally biased region" description="Basic and acidic residues" evidence="1">
    <location>
        <begin position="1"/>
        <end position="23"/>
    </location>
</feature>
<dbReference type="OrthoDB" id="3559580at2759"/>
<reference evidence="4" key="1">
    <citation type="submission" date="2019-04" db="EMBL/GenBank/DDBJ databases">
        <title>Friends and foes A comparative genomics studyof 23 Aspergillus species from section Flavi.</title>
        <authorList>
            <consortium name="DOE Joint Genome Institute"/>
            <person name="Kjaerbolling I."/>
            <person name="Vesth T."/>
            <person name="Frisvad J.C."/>
            <person name="Nybo J.L."/>
            <person name="Theobald S."/>
            <person name="Kildgaard S."/>
            <person name="Isbrandt T."/>
            <person name="Kuo A."/>
            <person name="Sato A."/>
            <person name="Lyhne E.K."/>
            <person name="Kogle M.E."/>
            <person name="Wiebenga A."/>
            <person name="Kun R.S."/>
            <person name="Lubbers R.J."/>
            <person name="Makela M.R."/>
            <person name="Barry K."/>
            <person name="Chovatia M."/>
            <person name="Clum A."/>
            <person name="Daum C."/>
            <person name="Haridas S."/>
            <person name="He G."/>
            <person name="LaButti K."/>
            <person name="Lipzen A."/>
            <person name="Mondo S."/>
            <person name="Riley R."/>
            <person name="Salamov A."/>
            <person name="Simmons B.A."/>
            <person name="Magnuson J.K."/>
            <person name="Henrissat B."/>
            <person name="Mortensen U.H."/>
            <person name="Larsen T.O."/>
            <person name="Devries R.P."/>
            <person name="Grigoriev I.V."/>
            <person name="Machida M."/>
            <person name="Baker S.E."/>
            <person name="Andersen M.R."/>
        </authorList>
    </citation>
    <scope>NUCLEOTIDE SEQUENCE [LARGE SCALE GENOMIC DNA]</scope>
    <source>
        <strain evidence="4">CBS 553.77</strain>
    </source>
</reference>